<evidence type="ECO:0000313" key="1">
    <source>
        <dbReference type="EMBL" id="KZT24156.1"/>
    </source>
</evidence>
<protein>
    <submittedName>
        <fullName evidence="1">Uncharacterized protein</fullName>
    </submittedName>
</protein>
<gene>
    <name evidence="1" type="ORF">NEOLEDRAFT_1135290</name>
</gene>
<proteinExistence type="predicted"/>
<organism evidence="1 2">
    <name type="scientific">Neolentinus lepideus HHB14362 ss-1</name>
    <dbReference type="NCBI Taxonomy" id="1314782"/>
    <lineage>
        <taxon>Eukaryota</taxon>
        <taxon>Fungi</taxon>
        <taxon>Dikarya</taxon>
        <taxon>Basidiomycota</taxon>
        <taxon>Agaricomycotina</taxon>
        <taxon>Agaricomycetes</taxon>
        <taxon>Gloeophyllales</taxon>
        <taxon>Gloeophyllaceae</taxon>
        <taxon>Neolentinus</taxon>
    </lineage>
</organism>
<dbReference type="OrthoDB" id="3252951at2759"/>
<accession>A0A165RR02</accession>
<dbReference type="InParanoid" id="A0A165RR02"/>
<dbReference type="Proteomes" id="UP000076761">
    <property type="component" value="Unassembled WGS sequence"/>
</dbReference>
<evidence type="ECO:0000313" key="2">
    <source>
        <dbReference type="Proteomes" id="UP000076761"/>
    </source>
</evidence>
<reference evidence="1 2" key="1">
    <citation type="journal article" date="2016" name="Mol. Biol. Evol.">
        <title>Comparative Genomics of Early-Diverging Mushroom-Forming Fungi Provides Insights into the Origins of Lignocellulose Decay Capabilities.</title>
        <authorList>
            <person name="Nagy L.G."/>
            <person name="Riley R."/>
            <person name="Tritt A."/>
            <person name="Adam C."/>
            <person name="Daum C."/>
            <person name="Floudas D."/>
            <person name="Sun H."/>
            <person name="Yadav J.S."/>
            <person name="Pangilinan J."/>
            <person name="Larsson K.H."/>
            <person name="Matsuura K."/>
            <person name="Barry K."/>
            <person name="Labutti K."/>
            <person name="Kuo R."/>
            <person name="Ohm R.A."/>
            <person name="Bhattacharya S.S."/>
            <person name="Shirouzu T."/>
            <person name="Yoshinaga Y."/>
            <person name="Martin F.M."/>
            <person name="Grigoriev I.V."/>
            <person name="Hibbett D.S."/>
        </authorList>
    </citation>
    <scope>NUCLEOTIDE SEQUENCE [LARGE SCALE GENOMIC DNA]</scope>
    <source>
        <strain evidence="1 2">HHB14362 ss-1</strain>
    </source>
</reference>
<name>A0A165RR02_9AGAM</name>
<sequence length="232" mass="26332">MSVVFRTAFWRRQCCQLSALTSVRPFAARLSFDTVSRNLDKSFHTKTSVSMFASDPIRNTPRRHEPENALLTMERFAENWTEGNDRNFLGMLGPSPSPAGYFRLIMMNMVYFQQYLDSVEFEEFRDSEVETGSDITRGREVLMNIATAADRWMNEAMALPTAEEMGLHDDSELVESLRHMHLNKQIISAYKRGELPSDMSWQDVCDVLLLSLGMACQNMSGYVAGKSSSPGN</sequence>
<dbReference type="EMBL" id="KV425579">
    <property type="protein sequence ID" value="KZT24156.1"/>
    <property type="molecule type" value="Genomic_DNA"/>
</dbReference>
<keyword evidence="2" id="KW-1185">Reference proteome</keyword>
<dbReference type="AlphaFoldDB" id="A0A165RR02"/>